<reference evidence="9 10" key="1">
    <citation type="journal article" date="2012" name="J. Bacteriol.">
        <title>Genome Sequence of the Antarctic Psychrophile Bacterium Planococcus antarcticus DSM 14505.</title>
        <authorList>
            <person name="Margolles A."/>
            <person name="Gueimonde M."/>
            <person name="Sanchez B."/>
        </authorList>
    </citation>
    <scope>NUCLEOTIDE SEQUENCE [LARGE SCALE GENOMIC DNA]</scope>
    <source>
        <strain evidence="9 10">DSM 14505</strain>
    </source>
</reference>
<dbReference type="PANTHER" id="PTHR30287">
    <property type="entry name" value="MEMBRANE COMPONENT OF PREDICTED ABC SUPERFAMILY METABOLITE UPTAKE TRANSPORTER"/>
    <property type="match status" value="1"/>
</dbReference>
<comment type="subcellular location">
    <subcellularLocation>
        <location evidence="1">Cell membrane</location>
        <topology evidence="1">Multi-pass membrane protein</topology>
    </subcellularLocation>
</comment>
<evidence type="ECO:0000259" key="8">
    <source>
        <dbReference type="Pfam" id="PF12704"/>
    </source>
</evidence>
<feature type="transmembrane region" description="Helical" evidence="6">
    <location>
        <begin position="473"/>
        <end position="492"/>
    </location>
</feature>
<feature type="transmembrane region" description="Helical" evidence="6">
    <location>
        <begin position="245"/>
        <end position="271"/>
    </location>
</feature>
<feature type="domain" description="ABC3 transporter permease C-terminal" evidence="7">
    <location>
        <begin position="707"/>
        <end position="818"/>
    </location>
</feature>
<feature type="transmembrane region" description="Helical" evidence="6">
    <location>
        <begin position="292"/>
        <end position="316"/>
    </location>
</feature>
<evidence type="ECO:0000313" key="10">
    <source>
        <dbReference type="Proteomes" id="UP000004725"/>
    </source>
</evidence>
<evidence type="ECO:0000256" key="1">
    <source>
        <dbReference type="ARBA" id="ARBA00004651"/>
    </source>
</evidence>
<dbReference type="Pfam" id="PF12704">
    <property type="entry name" value="MacB_PCD"/>
    <property type="match status" value="1"/>
</dbReference>
<name>A0AA87IIZ4_9BACL</name>
<keyword evidence="5 6" id="KW-0472">Membrane</keyword>
<dbReference type="AlphaFoldDB" id="A0AA87IIZ4"/>
<keyword evidence="2" id="KW-1003">Cell membrane</keyword>
<organism evidence="9 10">
    <name type="scientific">Planococcus antarcticus DSM 14505</name>
    <dbReference type="NCBI Taxonomy" id="1185653"/>
    <lineage>
        <taxon>Bacteria</taxon>
        <taxon>Bacillati</taxon>
        <taxon>Bacillota</taxon>
        <taxon>Bacilli</taxon>
        <taxon>Bacillales</taxon>
        <taxon>Caryophanaceae</taxon>
        <taxon>Planococcus</taxon>
    </lineage>
</organism>
<evidence type="ECO:0000256" key="4">
    <source>
        <dbReference type="ARBA" id="ARBA00022989"/>
    </source>
</evidence>
<keyword evidence="4 6" id="KW-1133">Transmembrane helix</keyword>
<dbReference type="Pfam" id="PF02687">
    <property type="entry name" value="FtsX"/>
    <property type="match status" value="2"/>
</dbReference>
<feature type="transmembrane region" description="Helical" evidence="6">
    <location>
        <begin position="793"/>
        <end position="816"/>
    </location>
</feature>
<gene>
    <name evidence="9" type="ORF">A1A1_15433</name>
</gene>
<sequence length="829" mass="91068">MKSLNQLAFRLFRENKFLVFTSIASIAIAVSLVLTMTLFTVNAKQTLQEDLRTMYGDMDIAFVYSDENPVENEQELFQAVANHPSTTAISQALVTQAYVAPLGGEVYGLGIENDAIAKSRYKTTVNLKGDTVAITENLAKSLKLSKGDSIEIEQDVFKIAEILKNAQGTGIAPDMVIFELERAKQFNQSGLPNSKNETTALMVKTKEDTDLIAMANEVKKIQPDLRVDIIEQDEVAKSNLNSLSLFIIILSILILIVTSIMVISNFDLFIYKNKNQFAIMRALGAKTNQLAKVIRIQSTAITVVGALLGLVISYVADQFLQPIFGRLFSVSLSQAPFAWEVAIPVVVGSSLVIQLFLYIPVLKSAKILPLTILQENEELDFKNRKMRRLVVKVLWIASLVSLLFGVILAANDHARAMLILSSGFFLMTGLFMALPLWLTSLLNVGVPAYGKFLSSNVLIAIQNLKPQIKKNSFVILSISVVMIIAVFGSVMLTNIEHNNTDYIQEQFPTSVVITSRIQQSEIDPAELAGEIRELVPNVKVATVSTFGGAHLFDNTNQSISFDYTLADLAALENMEILPELTEVELAKTAIISPAFAQQHKLTIGDSMDIGIYSDDKQQAEYITTMRVGAISSAVTEGEVLFDWKAKALNNPSTNFYKAYVDSLDESEVINSFESVTSVYPELVVNTYAASLEEASAMFLQRWAIFILVLIVLVVSVMAGVLNTLLNNILAKRKEFAILRTIGVKPTGIVKIIVTQISFYLVIGLTFGVLSGLVFTLIVSLIDSGPVAMNFTLIVGLAAAMWLASLLIFVPVGWVMANKKISMEILSDNK</sequence>
<evidence type="ECO:0000256" key="6">
    <source>
        <dbReference type="SAM" id="Phobius"/>
    </source>
</evidence>
<feature type="domain" description="ABC3 transporter permease C-terminal" evidence="7">
    <location>
        <begin position="248"/>
        <end position="367"/>
    </location>
</feature>
<feature type="transmembrane region" description="Helical" evidence="6">
    <location>
        <begin position="17"/>
        <end position="39"/>
    </location>
</feature>
<evidence type="ECO:0000259" key="7">
    <source>
        <dbReference type="Pfam" id="PF02687"/>
    </source>
</evidence>
<evidence type="ECO:0000256" key="3">
    <source>
        <dbReference type="ARBA" id="ARBA00022692"/>
    </source>
</evidence>
<feature type="domain" description="MacB-like periplasmic core" evidence="8">
    <location>
        <begin position="20"/>
        <end position="220"/>
    </location>
</feature>
<dbReference type="GO" id="GO:0005886">
    <property type="term" value="C:plasma membrane"/>
    <property type="evidence" value="ECO:0007669"/>
    <property type="project" value="UniProtKB-SubCell"/>
</dbReference>
<accession>A0AA87IIZ4</accession>
<dbReference type="InterPro" id="IPR038766">
    <property type="entry name" value="Membrane_comp_ABC_pdt"/>
</dbReference>
<dbReference type="InterPro" id="IPR003838">
    <property type="entry name" value="ABC3_permease_C"/>
</dbReference>
<feature type="transmembrane region" description="Helical" evidence="6">
    <location>
        <begin position="702"/>
        <end position="725"/>
    </location>
</feature>
<proteinExistence type="predicted"/>
<dbReference type="Proteomes" id="UP000004725">
    <property type="component" value="Unassembled WGS sequence"/>
</dbReference>
<evidence type="ECO:0000256" key="2">
    <source>
        <dbReference type="ARBA" id="ARBA00022475"/>
    </source>
</evidence>
<dbReference type="PANTHER" id="PTHR30287:SF2">
    <property type="entry name" value="BLL1001 PROTEIN"/>
    <property type="match status" value="1"/>
</dbReference>
<feature type="transmembrane region" description="Helical" evidence="6">
    <location>
        <begin position="416"/>
        <end position="438"/>
    </location>
</feature>
<dbReference type="RefSeq" id="WP_006831043.1">
    <property type="nucleotide sequence ID" value="NZ_AJYB01000063.1"/>
</dbReference>
<feature type="transmembrane region" description="Helical" evidence="6">
    <location>
        <begin position="389"/>
        <end position="410"/>
    </location>
</feature>
<feature type="transmembrane region" description="Helical" evidence="6">
    <location>
        <begin position="336"/>
        <end position="359"/>
    </location>
</feature>
<protein>
    <submittedName>
        <fullName evidence="9">ABC-type transport system</fullName>
    </submittedName>
</protein>
<comment type="caution">
    <text evidence="9">The sequence shown here is derived from an EMBL/GenBank/DDBJ whole genome shotgun (WGS) entry which is preliminary data.</text>
</comment>
<keyword evidence="3 6" id="KW-0812">Transmembrane</keyword>
<dbReference type="EMBL" id="AJYB01000063">
    <property type="protein sequence ID" value="EIM05590.1"/>
    <property type="molecule type" value="Genomic_DNA"/>
</dbReference>
<dbReference type="InterPro" id="IPR025857">
    <property type="entry name" value="MacB_PCD"/>
</dbReference>
<feature type="transmembrane region" description="Helical" evidence="6">
    <location>
        <begin position="758"/>
        <end position="781"/>
    </location>
</feature>
<evidence type="ECO:0000313" key="9">
    <source>
        <dbReference type="EMBL" id="EIM05590.1"/>
    </source>
</evidence>
<evidence type="ECO:0000256" key="5">
    <source>
        <dbReference type="ARBA" id="ARBA00023136"/>
    </source>
</evidence>